<keyword evidence="2" id="KW-0285">Flavoprotein</keyword>
<feature type="binding site" evidence="4">
    <location>
        <position position="51"/>
    </location>
    <ligand>
        <name>FAD</name>
        <dbReference type="ChEBI" id="CHEBI:57692"/>
    </ligand>
</feature>
<dbReference type="EMBL" id="WUUK01000005">
    <property type="protein sequence ID" value="MXQ52015.1"/>
    <property type="molecule type" value="Genomic_DNA"/>
</dbReference>
<dbReference type="InterPro" id="IPR001100">
    <property type="entry name" value="Pyr_nuc-diS_OxRdtase"/>
</dbReference>
<comment type="caution">
    <text evidence="8">The sequence shown here is derived from an EMBL/GenBank/DDBJ whole genome shotgun (WGS) entry which is preliminary data.</text>
</comment>
<evidence type="ECO:0000313" key="8">
    <source>
        <dbReference type="EMBL" id="MXQ52015.1"/>
    </source>
</evidence>
<dbReference type="InterPro" id="IPR023753">
    <property type="entry name" value="FAD/NAD-binding_dom"/>
</dbReference>
<feature type="binding site" evidence="4">
    <location>
        <position position="262"/>
    </location>
    <ligand>
        <name>NAD(+)</name>
        <dbReference type="ChEBI" id="CHEBI:57540"/>
    </ligand>
</feature>
<feature type="disulfide bond" description="Redox-active" evidence="5">
    <location>
        <begin position="42"/>
        <end position="47"/>
    </location>
</feature>
<dbReference type="PANTHER" id="PTHR43014">
    <property type="entry name" value="MERCURIC REDUCTASE"/>
    <property type="match status" value="1"/>
</dbReference>
<keyword evidence="4" id="KW-0547">Nucleotide-binding</keyword>
<dbReference type="AlphaFoldDB" id="A0A6N8U663"/>
<dbReference type="InterPro" id="IPR036188">
    <property type="entry name" value="FAD/NAD-bd_sf"/>
</dbReference>
<dbReference type="Gene3D" id="3.50.50.60">
    <property type="entry name" value="FAD/NAD(P)-binding domain"/>
    <property type="match status" value="2"/>
</dbReference>
<feature type="domain" description="FAD/NAD(P)-binding" evidence="7">
    <location>
        <begin position="5"/>
        <end position="319"/>
    </location>
</feature>
<sequence>MTMNFDLIVVGTGSAATTAAMKCRDAGWEVAVIDSRPYGGTCPLRGCDPKKVLVGAAEMIDDAERMRGKGLDPGASINWSELMAFKRTFTEPIPEGTTKKLHEAGIHMFHGRASFVDEETIQVKDDQLTGKHILIASGAKPVELPIEGLEHLTYSDEFLELDELPSKVIFVGGGYISFEFAHIAARAGAEVHIIQRGERPLKNFEPELVDLLVKSSEENGIQVHLNTEVKSIEKAGSSLTIEGVKNDDSFKLEGDLVVHGAGRAPEIDDLNLEKGNVDWEKKGISVNEHLQSTSNPRIYAAGDAAATKGLPLTPIASMESQVVASNLLNENKQTPDYTVMPSVVFTLPKLSAVGLSEEAARDQGYNIRVNKIDTSEWYTYKRTNEKYAMVKIIIDEDKDQVLGAHLLSREADELINHFATAIQFKLKTEDLKQMIYAYPTASSDLGSML</sequence>
<evidence type="ECO:0000313" key="9">
    <source>
        <dbReference type="Proteomes" id="UP000436284"/>
    </source>
</evidence>
<evidence type="ECO:0000256" key="5">
    <source>
        <dbReference type="PIRSR" id="PIRSR000350-4"/>
    </source>
</evidence>
<keyword evidence="4" id="KW-0520">NAD</keyword>
<feature type="binding site" evidence="4">
    <location>
        <position position="303"/>
    </location>
    <ligand>
        <name>FAD</name>
        <dbReference type="ChEBI" id="CHEBI:57692"/>
    </ligand>
</feature>
<dbReference type="InterPro" id="IPR004099">
    <property type="entry name" value="Pyr_nucl-diS_OxRdtase_dimer"/>
</dbReference>
<dbReference type="Gene3D" id="3.30.390.30">
    <property type="match status" value="1"/>
</dbReference>
<feature type="binding site" evidence="4">
    <location>
        <begin position="172"/>
        <end position="179"/>
    </location>
    <ligand>
        <name>NAD(+)</name>
        <dbReference type="ChEBI" id="CHEBI:57540"/>
    </ligand>
</feature>
<comment type="cofactor">
    <cofactor evidence="4">
        <name>FAD</name>
        <dbReference type="ChEBI" id="CHEBI:57692"/>
    </cofactor>
    <text evidence="4">Binds 1 FAD per subunit.</text>
</comment>
<organism evidence="8 9">
    <name type="scientific">Salinicoccus hispanicus</name>
    <dbReference type="NCBI Taxonomy" id="157225"/>
    <lineage>
        <taxon>Bacteria</taxon>
        <taxon>Bacillati</taxon>
        <taxon>Bacillota</taxon>
        <taxon>Bacilli</taxon>
        <taxon>Bacillales</taxon>
        <taxon>Staphylococcaceae</taxon>
        <taxon>Salinicoccus</taxon>
    </lineage>
</organism>
<dbReference type="PRINTS" id="PR00411">
    <property type="entry name" value="PNDRDTASEI"/>
</dbReference>
<evidence type="ECO:0000256" key="1">
    <source>
        <dbReference type="ARBA" id="ARBA00007532"/>
    </source>
</evidence>
<dbReference type="Proteomes" id="UP000436284">
    <property type="component" value="Unassembled WGS sequence"/>
</dbReference>
<comment type="similarity">
    <text evidence="1">Belongs to the class-I pyridine nucleotide-disulfide oxidoreductase family.</text>
</comment>
<dbReference type="SUPFAM" id="SSF51905">
    <property type="entry name" value="FAD/NAD(P)-binding domain"/>
    <property type="match status" value="1"/>
</dbReference>
<proteinExistence type="inferred from homology"/>
<name>A0A6N8U663_9STAP</name>
<protein>
    <submittedName>
        <fullName evidence="8">FAD-dependent oxidoreductase</fullName>
    </submittedName>
</protein>
<dbReference type="PANTHER" id="PTHR43014:SF5">
    <property type="entry name" value="GLUTATHIONE REDUCTASE (NADPH)"/>
    <property type="match status" value="1"/>
</dbReference>
<dbReference type="PIRSF" id="PIRSF000350">
    <property type="entry name" value="Mercury_reductase_MerA"/>
    <property type="match status" value="1"/>
</dbReference>
<dbReference type="SUPFAM" id="SSF55424">
    <property type="entry name" value="FAD/NAD-linked reductases, dimerisation (C-terminal) domain"/>
    <property type="match status" value="1"/>
</dbReference>
<dbReference type="GO" id="GO:0000166">
    <property type="term" value="F:nucleotide binding"/>
    <property type="evidence" value="ECO:0007669"/>
    <property type="project" value="UniProtKB-KW"/>
</dbReference>
<gene>
    <name evidence="8" type="ORF">GQ671_12135</name>
</gene>
<keyword evidence="3 4" id="KW-0274">FAD</keyword>
<dbReference type="Pfam" id="PF02852">
    <property type="entry name" value="Pyr_redox_dim"/>
    <property type="match status" value="1"/>
</dbReference>
<reference evidence="8 9" key="1">
    <citation type="submission" date="2019-12" db="EMBL/GenBank/DDBJ databases">
        <title>Salinicoccus cyprini sp. nov., isolated from gastro-intestinal tract of mirror carp, Cyprinus carpio var. specularis, collected from Gobind Sagar Reservoir, Himachal Pradesh, India.</title>
        <authorList>
            <person name="Talwar C."/>
            <person name="Singh A.K."/>
            <person name="Lal R."/>
            <person name="Negi R.K."/>
        </authorList>
    </citation>
    <scope>NUCLEOTIDE SEQUENCE [LARGE SCALE GENOMIC DNA]</scope>
    <source>
        <strain evidence="8 9">J-82</strain>
    </source>
</reference>
<evidence type="ECO:0000259" key="7">
    <source>
        <dbReference type="Pfam" id="PF07992"/>
    </source>
</evidence>
<dbReference type="OrthoDB" id="9800167at2"/>
<evidence type="ECO:0000256" key="4">
    <source>
        <dbReference type="PIRSR" id="PIRSR000350-3"/>
    </source>
</evidence>
<dbReference type="InterPro" id="IPR016156">
    <property type="entry name" value="FAD/NAD-linked_Rdtase_dimer_sf"/>
</dbReference>
<dbReference type="Pfam" id="PF07992">
    <property type="entry name" value="Pyr_redox_2"/>
    <property type="match status" value="1"/>
</dbReference>
<dbReference type="GO" id="GO:0016491">
    <property type="term" value="F:oxidoreductase activity"/>
    <property type="evidence" value="ECO:0007669"/>
    <property type="project" value="InterPro"/>
</dbReference>
<evidence type="ECO:0000256" key="2">
    <source>
        <dbReference type="ARBA" id="ARBA00022630"/>
    </source>
</evidence>
<evidence type="ECO:0000256" key="3">
    <source>
        <dbReference type="ARBA" id="ARBA00022827"/>
    </source>
</evidence>
<feature type="domain" description="Pyridine nucleotide-disulphide oxidoreductase dimerisation" evidence="6">
    <location>
        <begin position="340"/>
        <end position="445"/>
    </location>
</feature>
<keyword evidence="9" id="KW-1185">Reference proteome</keyword>
<accession>A0A6N8U663</accession>
<dbReference type="RefSeq" id="WP_160657635.1">
    <property type="nucleotide sequence ID" value="NZ_JBHRWU010000001.1"/>
</dbReference>
<evidence type="ECO:0000259" key="6">
    <source>
        <dbReference type="Pfam" id="PF02852"/>
    </source>
</evidence>
<dbReference type="PRINTS" id="PR00368">
    <property type="entry name" value="FADPNR"/>
</dbReference>